<dbReference type="SUPFAM" id="SSF46785">
    <property type="entry name" value="Winged helix' DNA-binding domain"/>
    <property type="match status" value="1"/>
</dbReference>
<comment type="caution">
    <text evidence="2">The sequence shown here is derived from an EMBL/GenBank/DDBJ whole genome shotgun (WGS) entry which is preliminary data.</text>
</comment>
<accession>A0ABW2TTY3</accession>
<evidence type="ECO:0000313" key="2">
    <source>
        <dbReference type="EMBL" id="MFC7616789.1"/>
    </source>
</evidence>
<dbReference type="InterPro" id="IPR039422">
    <property type="entry name" value="MarR/SlyA-like"/>
</dbReference>
<feature type="domain" description="HTH marR-type" evidence="1">
    <location>
        <begin position="1"/>
        <end position="161"/>
    </location>
</feature>
<reference evidence="3" key="1">
    <citation type="journal article" date="2019" name="Int. J. Syst. Evol. Microbiol.">
        <title>The Global Catalogue of Microorganisms (GCM) 10K type strain sequencing project: providing services to taxonomists for standard genome sequencing and annotation.</title>
        <authorList>
            <consortium name="The Broad Institute Genomics Platform"/>
            <consortium name="The Broad Institute Genome Sequencing Center for Infectious Disease"/>
            <person name="Wu L."/>
            <person name="Ma J."/>
        </authorList>
    </citation>
    <scope>NUCLEOTIDE SEQUENCE [LARGE SCALE GENOMIC DNA]</scope>
    <source>
        <strain evidence="3">JCM 17695</strain>
    </source>
</reference>
<sequence length="161" mass="17355">MAAEAPTPDEVADIDVAALALALVLTRANTSVYPKVPALQLRALHFVETAEPLTLTRLAAMLGVLPSSATRLCDRLQSSGLLHRRPGANDRREVDLVLTDLGRDLLARLRRDRRADVGRVLAGMSEQGARRCWPGCASSPPSPGPACSSRSPRAVRRPTWC</sequence>
<dbReference type="SMART" id="SM00347">
    <property type="entry name" value="HTH_MARR"/>
    <property type="match status" value="1"/>
</dbReference>
<dbReference type="InterPro" id="IPR000835">
    <property type="entry name" value="HTH_MarR-typ"/>
</dbReference>
<evidence type="ECO:0000259" key="1">
    <source>
        <dbReference type="PROSITE" id="PS50995"/>
    </source>
</evidence>
<proteinExistence type="predicted"/>
<evidence type="ECO:0000313" key="3">
    <source>
        <dbReference type="Proteomes" id="UP001596512"/>
    </source>
</evidence>
<dbReference type="Pfam" id="PF12802">
    <property type="entry name" value="MarR_2"/>
    <property type="match status" value="1"/>
</dbReference>
<dbReference type="PANTHER" id="PTHR33164">
    <property type="entry name" value="TRANSCRIPTIONAL REGULATOR, MARR FAMILY"/>
    <property type="match status" value="1"/>
</dbReference>
<dbReference type="Gene3D" id="1.10.10.10">
    <property type="entry name" value="Winged helix-like DNA-binding domain superfamily/Winged helix DNA-binding domain"/>
    <property type="match status" value="1"/>
</dbReference>
<organism evidence="2 3">
    <name type="scientific">Actinokineospora soli</name>
    <dbReference type="NCBI Taxonomy" id="1048753"/>
    <lineage>
        <taxon>Bacteria</taxon>
        <taxon>Bacillati</taxon>
        <taxon>Actinomycetota</taxon>
        <taxon>Actinomycetes</taxon>
        <taxon>Pseudonocardiales</taxon>
        <taxon>Pseudonocardiaceae</taxon>
        <taxon>Actinokineospora</taxon>
    </lineage>
</organism>
<keyword evidence="3" id="KW-1185">Reference proteome</keyword>
<dbReference type="EMBL" id="JBHTEY010000004">
    <property type="protein sequence ID" value="MFC7616789.1"/>
    <property type="molecule type" value="Genomic_DNA"/>
</dbReference>
<protein>
    <submittedName>
        <fullName evidence="2">MarR family winged helix-turn-helix transcriptional regulator</fullName>
    </submittedName>
</protein>
<dbReference type="PROSITE" id="PS50995">
    <property type="entry name" value="HTH_MARR_2"/>
    <property type="match status" value="1"/>
</dbReference>
<dbReference type="InterPro" id="IPR036388">
    <property type="entry name" value="WH-like_DNA-bd_sf"/>
</dbReference>
<gene>
    <name evidence="2" type="ORF">ACFQV2_28400</name>
</gene>
<dbReference type="Proteomes" id="UP001596512">
    <property type="component" value="Unassembled WGS sequence"/>
</dbReference>
<dbReference type="InterPro" id="IPR036390">
    <property type="entry name" value="WH_DNA-bd_sf"/>
</dbReference>
<name>A0ABW2TTY3_9PSEU</name>
<dbReference type="PANTHER" id="PTHR33164:SF103">
    <property type="entry name" value="REGULATORY PROTEIN MARR"/>
    <property type="match status" value="1"/>
</dbReference>